<keyword evidence="4 6" id="KW-1133">Transmembrane helix</keyword>
<dbReference type="AlphaFoldDB" id="A0A1I7NS04"/>
<dbReference type="PANTHER" id="PTHR32322:SF18">
    <property type="entry name" value="S-ADENOSYLMETHIONINE_S-ADENOSYLHOMOCYSTEINE TRANSPORTER"/>
    <property type="match status" value="1"/>
</dbReference>
<dbReference type="Pfam" id="PF00892">
    <property type="entry name" value="EamA"/>
    <property type="match status" value="2"/>
</dbReference>
<evidence type="ECO:0000256" key="5">
    <source>
        <dbReference type="ARBA" id="ARBA00023136"/>
    </source>
</evidence>
<dbReference type="STRING" id="429728.SAMN05216456_2917"/>
<reference evidence="8 9" key="1">
    <citation type="submission" date="2016-10" db="EMBL/GenBank/DDBJ databases">
        <authorList>
            <person name="de Groot N.N."/>
        </authorList>
    </citation>
    <scope>NUCLEOTIDE SEQUENCE [LARGE SCALE GENOMIC DNA]</scope>
    <source>
        <strain evidence="8 9">IPL20</strain>
    </source>
</reference>
<accession>A0A1I7NS04</accession>
<feature type="transmembrane region" description="Helical" evidence="6">
    <location>
        <begin position="167"/>
        <end position="185"/>
    </location>
</feature>
<feature type="transmembrane region" description="Helical" evidence="6">
    <location>
        <begin position="264"/>
        <end position="283"/>
    </location>
</feature>
<evidence type="ECO:0000259" key="7">
    <source>
        <dbReference type="Pfam" id="PF00892"/>
    </source>
</evidence>
<dbReference type="OrthoDB" id="9813617at2"/>
<evidence type="ECO:0000313" key="9">
    <source>
        <dbReference type="Proteomes" id="UP000199074"/>
    </source>
</evidence>
<dbReference type="PANTHER" id="PTHR32322">
    <property type="entry name" value="INNER MEMBRANE TRANSPORTER"/>
    <property type="match status" value="1"/>
</dbReference>
<feature type="transmembrane region" description="Helical" evidence="6">
    <location>
        <begin position="234"/>
        <end position="252"/>
    </location>
</feature>
<feature type="domain" description="EamA" evidence="7">
    <location>
        <begin position="170"/>
        <end position="305"/>
    </location>
</feature>
<name>A0A1I7NS04_9HYPH</name>
<comment type="subcellular location">
    <subcellularLocation>
        <location evidence="1">Cell membrane</location>
        <topology evidence="1">Multi-pass membrane protein</topology>
    </subcellularLocation>
</comment>
<dbReference type="Proteomes" id="UP000199074">
    <property type="component" value="Unassembled WGS sequence"/>
</dbReference>
<keyword evidence="2" id="KW-1003">Cell membrane</keyword>
<feature type="domain" description="EamA" evidence="7">
    <location>
        <begin position="18"/>
        <end position="158"/>
    </location>
</feature>
<dbReference type="RefSeq" id="WP_092425782.1">
    <property type="nucleotide sequence ID" value="NZ_FPCK01000003.1"/>
</dbReference>
<evidence type="ECO:0000256" key="2">
    <source>
        <dbReference type="ARBA" id="ARBA00022475"/>
    </source>
</evidence>
<keyword evidence="5 6" id="KW-0472">Membrane</keyword>
<dbReference type="EMBL" id="FPCK01000003">
    <property type="protein sequence ID" value="SFV37426.1"/>
    <property type="molecule type" value="Genomic_DNA"/>
</dbReference>
<feature type="transmembrane region" description="Helical" evidence="6">
    <location>
        <begin position="117"/>
        <end position="135"/>
    </location>
</feature>
<dbReference type="GO" id="GO:0005886">
    <property type="term" value="C:plasma membrane"/>
    <property type="evidence" value="ECO:0007669"/>
    <property type="project" value="UniProtKB-SubCell"/>
</dbReference>
<dbReference type="InterPro" id="IPR000620">
    <property type="entry name" value="EamA_dom"/>
</dbReference>
<dbReference type="InterPro" id="IPR050638">
    <property type="entry name" value="AA-Vitamin_Transporters"/>
</dbReference>
<evidence type="ECO:0000313" key="8">
    <source>
        <dbReference type="EMBL" id="SFV37426.1"/>
    </source>
</evidence>
<dbReference type="SUPFAM" id="SSF103481">
    <property type="entry name" value="Multidrug resistance efflux transporter EmrE"/>
    <property type="match status" value="2"/>
</dbReference>
<gene>
    <name evidence="8" type="ORF">SAMN05216456_2917</name>
</gene>
<sequence>MSTSPSSTPASTAGIDLFGYGLAFFGAALFSTKGIFIKLAFAEGATIEATLALRMMLSLPVYLAFMAVLLIRNPRLRPLLTPGRLFGAMAVGSLGYYVSSYLDFAGLAFVSAQYERLVLFTYPFFVLLFGVWFFGDRMNWRLVPAMLISYGGLLVIFTWNLSVQPDGLLIGTMLVLGSALTFAFYQHLAKRQMLVLGSMLFTCIGMSTAAVLAIGQSLIADGIETYRAFSPDLWMIGIMLGVFGTVLPSFLLNGGISRIGARATSATASFGPIVTIVLAVFVLGEEFTFIHAIGTGLVLLGSWLFARTDRHSRQDRK</sequence>
<protein>
    <submittedName>
        <fullName evidence="8">EamA-like transporter family protein</fullName>
    </submittedName>
</protein>
<feature type="transmembrane region" description="Helical" evidence="6">
    <location>
        <begin position="194"/>
        <end position="214"/>
    </location>
</feature>
<evidence type="ECO:0000256" key="6">
    <source>
        <dbReference type="SAM" id="Phobius"/>
    </source>
</evidence>
<feature type="transmembrane region" description="Helical" evidence="6">
    <location>
        <begin position="289"/>
        <end position="306"/>
    </location>
</feature>
<organism evidence="8 9">
    <name type="scientific">Devosia crocina</name>
    <dbReference type="NCBI Taxonomy" id="429728"/>
    <lineage>
        <taxon>Bacteria</taxon>
        <taxon>Pseudomonadati</taxon>
        <taxon>Pseudomonadota</taxon>
        <taxon>Alphaproteobacteria</taxon>
        <taxon>Hyphomicrobiales</taxon>
        <taxon>Devosiaceae</taxon>
        <taxon>Devosia</taxon>
    </lineage>
</organism>
<keyword evidence="9" id="KW-1185">Reference proteome</keyword>
<keyword evidence="3 6" id="KW-0812">Transmembrane</keyword>
<feature type="transmembrane region" description="Helical" evidence="6">
    <location>
        <begin position="12"/>
        <end position="31"/>
    </location>
</feature>
<evidence type="ECO:0000256" key="4">
    <source>
        <dbReference type="ARBA" id="ARBA00022989"/>
    </source>
</evidence>
<feature type="transmembrane region" description="Helical" evidence="6">
    <location>
        <begin position="142"/>
        <end position="161"/>
    </location>
</feature>
<dbReference type="InterPro" id="IPR037185">
    <property type="entry name" value="EmrE-like"/>
</dbReference>
<proteinExistence type="predicted"/>
<feature type="transmembrane region" description="Helical" evidence="6">
    <location>
        <begin position="83"/>
        <end position="102"/>
    </location>
</feature>
<feature type="transmembrane region" description="Helical" evidence="6">
    <location>
        <begin position="51"/>
        <end position="71"/>
    </location>
</feature>
<evidence type="ECO:0000256" key="1">
    <source>
        <dbReference type="ARBA" id="ARBA00004651"/>
    </source>
</evidence>
<evidence type="ECO:0000256" key="3">
    <source>
        <dbReference type="ARBA" id="ARBA00022692"/>
    </source>
</evidence>